<dbReference type="Proteomes" id="UP001143981">
    <property type="component" value="Unassembled WGS sequence"/>
</dbReference>
<evidence type="ECO:0000256" key="4">
    <source>
        <dbReference type="ARBA" id="ARBA00022741"/>
    </source>
</evidence>
<dbReference type="InterPro" id="IPR023299">
    <property type="entry name" value="ATPase_P-typ_cyto_dom_N"/>
</dbReference>
<sequence>KVSAVVFDKTNTLTEAGLDLLGVQAARQGSEPVFLGLEGSLDGLVAVTTAATDAADGLSVVSALATCHSLHVVDGALVGDPLEAKMLEFTGWRIDEGGLAPGSGSGMAPSMMVYPPGTKCTDPVLSGSVVDMQLAGAAGAASDAPGRAYPGGLEVARVFEFASELRRSSVVVRHPYSSSAQVYAKGAPETIRELCVASTVPADVDQAVERYTQGGYRVIGLAGRRIDLSPGDTGRLERAVAERDLVFMGLLVFENRLKPATAGVLRELRDADIRLLMCTGDNPLTA</sequence>
<organism evidence="8 9">
    <name type="scientific">Coemansia biformis</name>
    <dbReference type="NCBI Taxonomy" id="1286918"/>
    <lineage>
        <taxon>Eukaryota</taxon>
        <taxon>Fungi</taxon>
        <taxon>Fungi incertae sedis</taxon>
        <taxon>Zoopagomycota</taxon>
        <taxon>Kickxellomycotina</taxon>
        <taxon>Kickxellomycetes</taxon>
        <taxon>Kickxellales</taxon>
        <taxon>Kickxellaceae</taxon>
        <taxon>Coemansia</taxon>
    </lineage>
</organism>
<evidence type="ECO:0000256" key="7">
    <source>
        <dbReference type="ARBA" id="ARBA00022967"/>
    </source>
</evidence>
<dbReference type="InterPro" id="IPR006544">
    <property type="entry name" value="P-type_TPase_V"/>
</dbReference>
<dbReference type="Gene3D" id="3.40.50.1000">
    <property type="entry name" value="HAD superfamily/HAD-like"/>
    <property type="match status" value="1"/>
</dbReference>
<comment type="caution">
    <text evidence="8">The sequence shown here is derived from an EMBL/GenBank/DDBJ whole genome shotgun (WGS) entry which is preliminary data.</text>
</comment>
<protein>
    <submittedName>
        <fullName evidence="8">Uncharacterized protein</fullName>
    </submittedName>
</protein>
<dbReference type="PANTHER" id="PTHR45630:SF8">
    <property type="entry name" value="CATION-TRANSPORTING ATPASE"/>
    <property type="match status" value="1"/>
</dbReference>
<reference evidence="8" key="1">
    <citation type="submission" date="2022-07" db="EMBL/GenBank/DDBJ databases">
        <title>Phylogenomic reconstructions and comparative analyses of Kickxellomycotina fungi.</title>
        <authorList>
            <person name="Reynolds N.K."/>
            <person name="Stajich J.E."/>
            <person name="Barry K."/>
            <person name="Grigoriev I.V."/>
            <person name="Crous P."/>
            <person name="Smith M.E."/>
        </authorList>
    </citation>
    <scope>NUCLEOTIDE SEQUENCE</scope>
    <source>
        <strain evidence="8">BCRC 34381</strain>
    </source>
</reference>
<gene>
    <name evidence="8" type="ORF">LPJ61_007023</name>
</gene>
<feature type="non-terminal residue" evidence="8">
    <location>
        <position position="286"/>
    </location>
</feature>
<dbReference type="Gene3D" id="3.40.1110.10">
    <property type="entry name" value="Calcium-transporting ATPase, cytoplasmic domain N"/>
    <property type="match status" value="1"/>
</dbReference>
<dbReference type="GO" id="GO:0140358">
    <property type="term" value="F:P-type transmembrane transporter activity"/>
    <property type="evidence" value="ECO:0007669"/>
    <property type="project" value="InterPro"/>
</dbReference>
<keyword evidence="3" id="KW-0479">Metal-binding</keyword>
<dbReference type="SUPFAM" id="SSF81660">
    <property type="entry name" value="Metal cation-transporting ATPase, ATP-binding domain N"/>
    <property type="match status" value="1"/>
</dbReference>
<accession>A0A9W8CNJ8</accession>
<dbReference type="GO" id="GO:0046872">
    <property type="term" value="F:metal ion binding"/>
    <property type="evidence" value="ECO:0007669"/>
    <property type="project" value="UniProtKB-KW"/>
</dbReference>
<dbReference type="OrthoDB" id="48943at2759"/>
<proteinExistence type="predicted"/>
<dbReference type="AlphaFoldDB" id="A0A9W8CNJ8"/>
<dbReference type="GO" id="GO:0005524">
    <property type="term" value="F:ATP binding"/>
    <property type="evidence" value="ECO:0007669"/>
    <property type="project" value="UniProtKB-KW"/>
</dbReference>
<dbReference type="SUPFAM" id="SSF56784">
    <property type="entry name" value="HAD-like"/>
    <property type="match status" value="1"/>
</dbReference>
<keyword evidence="5" id="KW-0067">ATP-binding</keyword>
<evidence type="ECO:0000256" key="5">
    <source>
        <dbReference type="ARBA" id="ARBA00022840"/>
    </source>
</evidence>
<dbReference type="Pfam" id="PF13246">
    <property type="entry name" value="Cation_ATPase"/>
    <property type="match status" value="1"/>
</dbReference>
<dbReference type="PANTHER" id="PTHR45630">
    <property type="entry name" value="CATION-TRANSPORTING ATPASE-RELATED"/>
    <property type="match status" value="1"/>
</dbReference>
<dbReference type="InterPro" id="IPR036412">
    <property type="entry name" value="HAD-like_sf"/>
</dbReference>
<evidence type="ECO:0000313" key="8">
    <source>
        <dbReference type="EMBL" id="KAJ1717942.1"/>
    </source>
</evidence>
<dbReference type="GO" id="GO:0019829">
    <property type="term" value="F:ATPase-coupled monoatomic cation transmembrane transporter activity"/>
    <property type="evidence" value="ECO:0007669"/>
    <property type="project" value="TreeGrafter"/>
</dbReference>
<evidence type="ECO:0000256" key="1">
    <source>
        <dbReference type="ARBA" id="ARBA00004141"/>
    </source>
</evidence>
<dbReference type="InterPro" id="IPR023214">
    <property type="entry name" value="HAD_sf"/>
</dbReference>
<keyword evidence="9" id="KW-1185">Reference proteome</keyword>
<evidence type="ECO:0000256" key="2">
    <source>
        <dbReference type="ARBA" id="ARBA00022553"/>
    </source>
</evidence>
<name>A0A9W8CNJ8_9FUNG</name>
<dbReference type="GO" id="GO:0016020">
    <property type="term" value="C:membrane"/>
    <property type="evidence" value="ECO:0007669"/>
    <property type="project" value="UniProtKB-SubCell"/>
</dbReference>
<dbReference type="GO" id="GO:0006874">
    <property type="term" value="P:intracellular calcium ion homeostasis"/>
    <property type="evidence" value="ECO:0007669"/>
    <property type="project" value="TreeGrafter"/>
</dbReference>
<comment type="subcellular location">
    <subcellularLocation>
        <location evidence="1">Membrane</location>
        <topology evidence="1">Multi-pass membrane protein</topology>
    </subcellularLocation>
</comment>
<keyword evidence="4" id="KW-0547">Nucleotide-binding</keyword>
<keyword evidence="7" id="KW-1278">Translocase</keyword>
<evidence type="ECO:0000256" key="3">
    <source>
        <dbReference type="ARBA" id="ARBA00022723"/>
    </source>
</evidence>
<keyword evidence="6" id="KW-0460">Magnesium</keyword>
<dbReference type="EMBL" id="JANBOI010004179">
    <property type="protein sequence ID" value="KAJ1717942.1"/>
    <property type="molecule type" value="Genomic_DNA"/>
</dbReference>
<evidence type="ECO:0000256" key="6">
    <source>
        <dbReference type="ARBA" id="ARBA00022842"/>
    </source>
</evidence>
<keyword evidence="2" id="KW-0597">Phosphoprotein</keyword>
<feature type="non-terminal residue" evidence="8">
    <location>
        <position position="1"/>
    </location>
</feature>
<evidence type="ECO:0000313" key="9">
    <source>
        <dbReference type="Proteomes" id="UP001143981"/>
    </source>
</evidence>